<dbReference type="AlphaFoldDB" id="A0A062UZJ5"/>
<dbReference type="Proteomes" id="UP000027153">
    <property type="component" value="Unassembled WGS sequence"/>
</dbReference>
<dbReference type="OrthoDB" id="147774at2157"/>
<evidence type="ECO:0000313" key="2">
    <source>
        <dbReference type="EMBL" id="KCZ70587.1"/>
    </source>
</evidence>
<protein>
    <submittedName>
        <fullName evidence="2">Prophage antirepressor</fullName>
    </submittedName>
</protein>
<dbReference type="InterPro" id="IPR003497">
    <property type="entry name" value="BRO_N_domain"/>
</dbReference>
<keyword evidence="3" id="KW-1185">Reference proteome</keyword>
<sequence>MDSNDALVVFEGAKIRRTWHDEQWYFSVVDVVQVLTDSPKPRQYWGKIKDREFQQLELSPIWVQLKLPSADGKSYKTDCANTESMFRIIQSIPSPKAEPFKRWLAKVGYERVQEIEDPELAQKRMKEIYKLKGYSDEWIEKRARGIAIRNELTDEWDKRGAKSKQDYSILTSDISRATFGLTPTEYKRLKGLKNENLRDHMDDIELILTMLGEATTTRFTRARDSRKFPDFRKDAKDGGDVAGATRKDIEGKLGKSVVSGDNYLKAPERTKRIENKKKPIEKR</sequence>
<feature type="domain" description="Bro-N" evidence="1">
    <location>
        <begin position="14"/>
        <end position="110"/>
    </location>
</feature>
<reference evidence="2 3" key="1">
    <citation type="journal article" date="2013" name="Nature">
        <title>Anaerobic oxidation of methane coupled to nitrate reduction in a novel archaeal lineage.</title>
        <authorList>
            <person name="Haroon M.F."/>
            <person name="Hu S."/>
            <person name="Shi Y."/>
            <person name="Imelfort M."/>
            <person name="Keller J."/>
            <person name="Hugenholtz P."/>
            <person name="Yuan Z."/>
            <person name="Tyson G.W."/>
        </authorList>
    </citation>
    <scope>NUCLEOTIDE SEQUENCE [LARGE SCALE GENOMIC DNA]</scope>
    <source>
        <strain evidence="2 3">ANME-2d</strain>
    </source>
</reference>
<accession>A0A062UZJ5</accession>
<gene>
    <name evidence="2" type="ORF">ANME2D_02608</name>
</gene>
<dbReference type="SMART" id="SM01040">
    <property type="entry name" value="Bro-N"/>
    <property type="match status" value="1"/>
</dbReference>
<name>A0A062UZJ5_9EURY</name>
<comment type="caution">
    <text evidence="2">The sequence shown here is derived from an EMBL/GenBank/DDBJ whole genome shotgun (WGS) entry which is preliminary data.</text>
</comment>
<dbReference type="Pfam" id="PF02498">
    <property type="entry name" value="Bro-N"/>
    <property type="match status" value="1"/>
</dbReference>
<evidence type="ECO:0000259" key="1">
    <source>
        <dbReference type="SMART" id="SM01040"/>
    </source>
</evidence>
<dbReference type="EMBL" id="JMIY01000007">
    <property type="protein sequence ID" value="KCZ70587.1"/>
    <property type="molecule type" value="Genomic_DNA"/>
</dbReference>
<proteinExistence type="predicted"/>
<evidence type="ECO:0000313" key="3">
    <source>
        <dbReference type="Proteomes" id="UP000027153"/>
    </source>
</evidence>
<organism evidence="2 3">
    <name type="scientific">Candidatus Methanoperedens nitratireducens</name>
    <dbReference type="NCBI Taxonomy" id="1392998"/>
    <lineage>
        <taxon>Archaea</taxon>
        <taxon>Methanobacteriati</taxon>
        <taxon>Methanobacteriota</taxon>
        <taxon>Stenosarchaea group</taxon>
        <taxon>Methanomicrobia</taxon>
        <taxon>Methanosarcinales</taxon>
        <taxon>ANME-2 cluster</taxon>
        <taxon>Candidatus Methanoperedentaceae</taxon>
        <taxon>Candidatus Methanoperedens</taxon>
    </lineage>
</organism>
<dbReference type="RefSeq" id="WP_048092296.1">
    <property type="nucleotide sequence ID" value="NZ_JMIY01000007.1"/>
</dbReference>